<feature type="compositionally biased region" description="Polar residues" evidence="5">
    <location>
        <begin position="333"/>
        <end position="348"/>
    </location>
</feature>
<dbReference type="Proteomes" id="UP000039865">
    <property type="component" value="Unassembled WGS sequence"/>
</dbReference>
<organism evidence="8 9">
    <name type="scientific">Stylonychia lemnae</name>
    <name type="common">Ciliate</name>
    <dbReference type="NCBI Taxonomy" id="5949"/>
    <lineage>
        <taxon>Eukaryota</taxon>
        <taxon>Sar</taxon>
        <taxon>Alveolata</taxon>
        <taxon>Ciliophora</taxon>
        <taxon>Intramacronucleata</taxon>
        <taxon>Spirotrichea</taxon>
        <taxon>Stichotrichia</taxon>
        <taxon>Sporadotrichida</taxon>
        <taxon>Oxytrichidae</taxon>
        <taxon>Stylonychinae</taxon>
        <taxon>Stylonychia</taxon>
    </lineage>
</organism>
<dbReference type="PROSITE" id="PS00292">
    <property type="entry name" value="CYCLINS"/>
    <property type="match status" value="1"/>
</dbReference>
<feature type="region of interest" description="Disordered" evidence="5">
    <location>
        <begin position="1"/>
        <end position="41"/>
    </location>
</feature>
<dbReference type="SMART" id="SM00385">
    <property type="entry name" value="CYCLIN"/>
    <property type="match status" value="2"/>
</dbReference>
<feature type="region of interest" description="Disordered" evidence="5">
    <location>
        <begin position="320"/>
        <end position="348"/>
    </location>
</feature>
<evidence type="ECO:0000259" key="7">
    <source>
        <dbReference type="SMART" id="SM01332"/>
    </source>
</evidence>
<evidence type="ECO:0000256" key="1">
    <source>
        <dbReference type="ARBA" id="ARBA00022618"/>
    </source>
</evidence>
<evidence type="ECO:0000256" key="3">
    <source>
        <dbReference type="ARBA" id="ARBA00023306"/>
    </source>
</evidence>
<dbReference type="GO" id="GO:0051301">
    <property type="term" value="P:cell division"/>
    <property type="evidence" value="ECO:0007669"/>
    <property type="project" value="UniProtKB-KW"/>
</dbReference>
<feature type="region of interest" description="Disordered" evidence="5">
    <location>
        <begin position="185"/>
        <end position="212"/>
    </location>
</feature>
<evidence type="ECO:0000313" key="9">
    <source>
        <dbReference type="Proteomes" id="UP000039865"/>
    </source>
</evidence>
<keyword evidence="3" id="KW-0131">Cell cycle</keyword>
<keyword evidence="1" id="KW-0132">Cell division</keyword>
<feature type="region of interest" description="Disordered" evidence="5">
    <location>
        <begin position="232"/>
        <end position="307"/>
    </location>
</feature>
<feature type="region of interest" description="Disordered" evidence="5">
    <location>
        <begin position="480"/>
        <end position="539"/>
    </location>
</feature>
<feature type="compositionally biased region" description="Low complexity" evidence="5">
    <location>
        <begin position="31"/>
        <end position="41"/>
    </location>
</feature>
<evidence type="ECO:0000256" key="4">
    <source>
        <dbReference type="RuleBase" id="RU000383"/>
    </source>
</evidence>
<feature type="region of interest" description="Disordered" evidence="5">
    <location>
        <begin position="434"/>
        <end position="467"/>
    </location>
</feature>
<feature type="region of interest" description="Disordered" evidence="5">
    <location>
        <begin position="64"/>
        <end position="110"/>
    </location>
</feature>
<feature type="compositionally biased region" description="Polar residues" evidence="5">
    <location>
        <begin position="97"/>
        <end position="110"/>
    </location>
</feature>
<sequence length="852" mass="94849">MLTKGNTVNGPTHQTHYTTRQVGNSRDHHTNSNNTISNNNNSNLILVNKENKFQNLLAAVELNRTGQGESRRQGTAGPMQGLSKDHYQSHREFGRDLSNNGGNSGTSHQNPQIINAKLLNHPQIVSSTTNQASGSNINLFKNFISQYQSHGSGSASNAPKGNTSHANNHLSKLDLNKINISTHQTNYPSQRGVGSTSANTINHSGNTTANTNQVNISTSNHHNSALINIAEGENSRAPSSQGTNLKMFDMSGNSTGGAGGSRNSHQMQSQQSVAQMNNHIREQLRGKHGSSSHHGNNAGSTRRNGIGDEFRRVGQQLTTELPTKLKDEDKAGGNTSLVATGAHNNSGIAQGGASTSIIMSNKQPSGTIVSRQAAAQHILQQKTMAGKLNNMMNSNTQRAAYSSHQSHQNSTFQQVQSLQASQIHYKLLATKNSFQNNNNNSGVVNQNNSNNNVNVNMMNNTNHSNNIEDKENKREFTNRQANAAPTSAHSSSSILKRSKTTDPSRAPLRQKENVPPSSQQVIQPAQNIQAPQSTTSSAQPEQLFKEHLPQDIQQPKKLSQETFDMVAQIMEDRRKERMKTLTRNLEVCDLLDMRNPQSVAEYAPQIYKNMHLEEVNHLYPKDFMSNQAEVTEKMRAYLIDWLTELHIKFKLWPETLYVCVGLIDKFLMVENDFKKRDLQCLGLTALHIAGKYEEIYPPTLKDLLRVTDNAVTKDQVLKLEFKMLQNLDFNVTFPSMFRFMERYSRIAQVNERTQLLSAYLCESCLLDCTLMKEKPSKLAAVSLYAAQRVMKGTQATVWNATLSKNTSYKEDEVRGMAIDLLQFIKNVENSSLQSIYKKYSSQKYLEVARLLE</sequence>
<feature type="compositionally biased region" description="Polar residues" evidence="5">
    <location>
        <begin position="480"/>
        <end position="495"/>
    </location>
</feature>
<feature type="compositionally biased region" description="Polar residues" evidence="5">
    <location>
        <begin position="515"/>
        <end position="539"/>
    </location>
</feature>
<dbReference type="EMBL" id="CCKQ01013399">
    <property type="protein sequence ID" value="CDW85062.1"/>
    <property type="molecule type" value="Genomic_DNA"/>
</dbReference>
<keyword evidence="2 4" id="KW-0195">Cyclin</keyword>
<feature type="domain" description="Cyclin C-terminal" evidence="7">
    <location>
        <begin position="734"/>
        <end position="852"/>
    </location>
</feature>
<dbReference type="OrthoDB" id="5590282at2759"/>
<dbReference type="SUPFAM" id="SSF47954">
    <property type="entry name" value="Cyclin-like"/>
    <property type="match status" value="2"/>
</dbReference>
<evidence type="ECO:0000256" key="5">
    <source>
        <dbReference type="SAM" id="MobiDB-lite"/>
    </source>
</evidence>
<evidence type="ECO:0000259" key="6">
    <source>
        <dbReference type="SMART" id="SM00385"/>
    </source>
</evidence>
<feature type="domain" description="Cyclin-like" evidence="6">
    <location>
        <begin position="738"/>
        <end position="822"/>
    </location>
</feature>
<feature type="compositionally biased region" description="Low complexity" evidence="5">
    <location>
        <begin position="434"/>
        <end position="465"/>
    </location>
</feature>
<feature type="domain" description="Cyclin-like" evidence="6">
    <location>
        <begin position="640"/>
        <end position="725"/>
    </location>
</feature>
<dbReference type="InterPro" id="IPR013763">
    <property type="entry name" value="Cyclin-like_dom"/>
</dbReference>
<dbReference type="InterPro" id="IPR006671">
    <property type="entry name" value="Cyclin_N"/>
</dbReference>
<dbReference type="InterPro" id="IPR039361">
    <property type="entry name" value="Cyclin"/>
</dbReference>
<reference evidence="8 9" key="1">
    <citation type="submission" date="2014-06" db="EMBL/GenBank/DDBJ databases">
        <authorList>
            <person name="Swart Estienne"/>
        </authorList>
    </citation>
    <scope>NUCLEOTIDE SEQUENCE [LARGE SCALE GENOMIC DNA]</scope>
    <source>
        <strain evidence="8 9">130c</strain>
    </source>
</reference>
<dbReference type="PANTHER" id="PTHR10177">
    <property type="entry name" value="CYCLINS"/>
    <property type="match status" value="1"/>
</dbReference>
<name>A0A078AUY5_STYLE</name>
<feature type="region of interest" description="Disordered" evidence="5">
    <location>
        <begin position="148"/>
        <end position="168"/>
    </location>
</feature>
<dbReference type="Pfam" id="PF02984">
    <property type="entry name" value="Cyclin_C"/>
    <property type="match status" value="1"/>
</dbReference>
<dbReference type="FunFam" id="1.10.472.10:FF:000001">
    <property type="entry name" value="G2/mitotic-specific cyclin"/>
    <property type="match status" value="1"/>
</dbReference>
<dbReference type="InParanoid" id="A0A078AUY5"/>
<dbReference type="InterPro" id="IPR036915">
    <property type="entry name" value="Cyclin-like_sf"/>
</dbReference>
<dbReference type="SMART" id="SM01332">
    <property type="entry name" value="Cyclin_C"/>
    <property type="match status" value="1"/>
</dbReference>
<keyword evidence="9" id="KW-1185">Reference proteome</keyword>
<dbReference type="InterPro" id="IPR048258">
    <property type="entry name" value="Cyclins_cyclin-box"/>
</dbReference>
<comment type="similarity">
    <text evidence="4">Belongs to the cyclin family.</text>
</comment>
<feature type="compositionally biased region" description="Basic and acidic residues" evidence="5">
    <location>
        <begin position="83"/>
        <end position="95"/>
    </location>
</feature>
<dbReference type="Pfam" id="PF00134">
    <property type="entry name" value="Cyclin_N"/>
    <property type="match status" value="1"/>
</dbReference>
<feature type="compositionally biased region" description="Polar residues" evidence="5">
    <location>
        <begin position="261"/>
        <end position="278"/>
    </location>
</feature>
<dbReference type="AlphaFoldDB" id="A0A078AUY5"/>
<feature type="compositionally biased region" description="Polar residues" evidence="5">
    <location>
        <begin position="1"/>
        <end position="24"/>
    </location>
</feature>
<protein>
    <submittedName>
        <fullName evidence="8">Uncharacterized protein</fullName>
    </submittedName>
</protein>
<accession>A0A078AUY5</accession>
<proteinExistence type="inferred from homology"/>
<evidence type="ECO:0000256" key="2">
    <source>
        <dbReference type="ARBA" id="ARBA00023127"/>
    </source>
</evidence>
<gene>
    <name evidence="8" type="primary">Contig2116.g85</name>
    <name evidence="8" type="ORF">STYLEM_14132</name>
</gene>
<dbReference type="InterPro" id="IPR004367">
    <property type="entry name" value="Cyclin_C-dom"/>
</dbReference>
<evidence type="ECO:0000313" key="8">
    <source>
        <dbReference type="EMBL" id="CDW85062.1"/>
    </source>
</evidence>
<dbReference type="Gene3D" id="1.10.472.10">
    <property type="entry name" value="Cyclin-like"/>
    <property type="match status" value="2"/>
</dbReference>
<dbReference type="OMA" id="VITINDC"/>